<evidence type="ECO:0000256" key="3">
    <source>
        <dbReference type="ARBA" id="ARBA00023015"/>
    </source>
</evidence>
<keyword evidence="2" id="KW-0678">Repressor</keyword>
<dbReference type="GeneID" id="37007898"/>
<evidence type="ECO:0000256" key="4">
    <source>
        <dbReference type="ARBA" id="ARBA00023163"/>
    </source>
</evidence>
<reference evidence="7 8" key="1">
    <citation type="submission" date="2017-12" db="EMBL/GenBank/DDBJ databases">
        <title>Genome Sequence of a Multidrug-Resistant Candida haemulonii Isolate from a Patient with Chronic Leg Ulcers in Israel.</title>
        <authorList>
            <person name="Chow N.A."/>
            <person name="Gade L."/>
            <person name="Batra D."/>
            <person name="Rowe L.A."/>
            <person name="Ben-Ami R."/>
            <person name="Loparev V.N."/>
            <person name="Litvintseva A.P."/>
        </authorList>
    </citation>
    <scope>NUCLEOTIDE SEQUENCE [LARGE SCALE GENOMIC DNA]</scope>
    <source>
        <strain evidence="7 8">B11899</strain>
    </source>
</reference>
<feature type="region of interest" description="Disordered" evidence="6">
    <location>
        <begin position="219"/>
        <end position="292"/>
    </location>
</feature>
<dbReference type="GO" id="GO:0010468">
    <property type="term" value="P:regulation of gene expression"/>
    <property type="evidence" value="ECO:0007669"/>
    <property type="project" value="UniProtKB-ARBA"/>
</dbReference>
<dbReference type="InterPro" id="IPR013907">
    <property type="entry name" value="Sds3"/>
</dbReference>
<keyword evidence="8" id="KW-1185">Reference proteome</keyword>
<dbReference type="SMART" id="SM01401">
    <property type="entry name" value="Sds3"/>
    <property type="match status" value="1"/>
</dbReference>
<keyword evidence="5" id="KW-0539">Nucleus</keyword>
<sequence length="361" mass="40154">MDDFSRNGVISDGMDNRTALETSAILTSVSKRDRKRHQIGTRLSKLEATFSEERNEYYRIMVHDIQTALTGIQQGTDEEYLNKKQVLEEGRDYELTRLRLWEEYQVKRVETEYKKDIAKAKENYDTMIKLLKEKFFDKLQKQVKQLKEDKLLLNLVNASSWSTQGGNDQNISALSAAAASSSLNINDRRSLRKREFSSRFTSGEADDLSDSGFGTSNGNGFLRNSGSGAGSAGYASSTNKRRRHYATRYSSNDEMSSGITSTGNGPSSSHSMKHANSNGASSGNDSNLSDKDYDELNSLIMNNEEGGASNILARSTSKNNGRANTRGSSKQFVGVQGLKVEELNDDLNLLRNAISVKRENK</sequence>
<evidence type="ECO:0000313" key="8">
    <source>
        <dbReference type="Proteomes" id="UP000244309"/>
    </source>
</evidence>
<dbReference type="Proteomes" id="UP000244309">
    <property type="component" value="Unassembled WGS sequence"/>
</dbReference>
<evidence type="ECO:0000313" key="7">
    <source>
        <dbReference type="EMBL" id="PVH22843.1"/>
    </source>
</evidence>
<dbReference type="EMBL" id="PKFO01000010">
    <property type="protein sequence ID" value="PVH22843.1"/>
    <property type="molecule type" value="Genomic_DNA"/>
</dbReference>
<dbReference type="GO" id="GO:0005654">
    <property type="term" value="C:nucleoplasm"/>
    <property type="evidence" value="ECO:0007669"/>
    <property type="project" value="UniProtKB-ARBA"/>
</dbReference>
<gene>
    <name evidence="7" type="ORF">CXQ85_002567</name>
</gene>
<dbReference type="STRING" id="45357.A0A2V1AZP2"/>
<proteinExistence type="predicted"/>
<evidence type="ECO:0000256" key="5">
    <source>
        <dbReference type="ARBA" id="ARBA00023242"/>
    </source>
</evidence>
<dbReference type="PANTHER" id="PTHR21964">
    <property type="entry name" value="BREAST CANCER METASTASIS-SUPPRESSOR 1"/>
    <property type="match status" value="1"/>
</dbReference>
<evidence type="ECO:0000256" key="2">
    <source>
        <dbReference type="ARBA" id="ARBA00022491"/>
    </source>
</evidence>
<comment type="caution">
    <text evidence="7">The sequence shown here is derived from an EMBL/GenBank/DDBJ whole genome shotgun (WGS) entry which is preliminary data.</text>
</comment>
<evidence type="ECO:0000256" key="6">
    <source>
        <dbReference type="SAM" id="MobiDB-lite"/>
    </source>
</evidence>
<accession>A0A2V1AZP2</accession>
<keyword evidence="3" id="KW-0805">Transcription regulation</keyword>
<dbReference type="VEuPathDB" id="FungiDB:CXQ85_002567"/>
<feature type="compositionally biased region" description="Low complexity" evidence="6">
    <location>
        <begin position="275"/>
        <end position="287"/>
    </location>
</feature>
<comment type="subcellular location">
    <subcellularLocation>
        <location evidence="1">Nucleus</location>
    </subcellularLocation>
</comment>
<keyword evidence="4" id="KW-0804">Transcription</keyword>
<name>A0A2V1AZP2_9ASCO</name>
<dbReference type="Pfam" id="PF08598">
    <property type="entry name" value="Sds3"/>
    <property type="match status" value="1"/>
</dbReference>
<dbReference type="AlphaFoldDB" id="A0A2V1AZP2"/>
<organism evidence="7 8">
    <name type="scientific">Candidozyma haemuli</name>
    <dbReference type="NCBI Taxonomy" id="45357"/>
    <lineage>
        <taxon>Eukaryota</taxon>
        <taxon>Fungi</taxon>
        <taxon>Dikarya</taxon>
        <taxon>Ascomycota</taxon>
        <taxon>Saccharomycotina</taxon>
        <taxon>Pichiomycetes</taxon>
        <taxon>Metschnikowiaceae</taxon>
        <taxon>Candidozyma</taxon>
    </lineage>
</organism>
<dbReference type="RefSeq" id="XP_025343783.1">
    <property type="nucleotide sequence ID" value="XM_025486233.1"/>
</dbReference>
<protein>
    <recommendedName>
        <fullName evidence="9">Transcriptional regulatory protein SDS3</fullName>
    </recommendedName>
</protein>
<evidence type="ECO:0008006" key="9">
    <source>
        <dbReference type="Google" id="ProtNLM"/>
    </source>
</evidence>
<dbReference type="OrthoDB" id="70376at2759"/>
<evidence type="ECO:0000256" key="1">
    <source>
        <dbReference type="ARBA" id="ARBA00004123"/>
    </source>
</evidence>
<feature type="compositionally biased region" description="Polar residues" evidence="6">
    <location>
        <begin position="248"/>
        <end position="270"/>
    </location>
</feature>